<dbReference type="Gene3D" id="1.10.12.10">
    <property type="entry name" value="Lyase 2-enoyl-coa Hydratase, Chain A, domain 2"/>
    <property type="match status" value="1"/>
</dbReference>
<name>A0A918Q890_9BACT</name>
<evidence type="ECO:0000256" key="2">
    <source>
        <dbReference type="RuleBase" id="RU003707"/>
    </source>
</evidence>
<dbReference type="RefSeq" id="WP_018475544.1">
    <property type="nucleotide sequence ID" value="NZ_BMWX01000006.1"/>
</dbReference>
<dbReference type="Pfam" id="PF00378">
    <property type="entry name" value="ECH_1"/>
    <property type="match status" value="1"/>
</dbReference>
<protein>
    <submittedName>
        <fullName evidence="3">Enoyl-CoA hydratase</fullName>
    </submittedName>
</protein>
<reference evidence="3" key="2">
    <citation type="submission" date="2020-09" db="EMBL/GenBank/DDBJ databases">
        <authorList>
            <person name="Sun Q."/>
            <person name="Kim S."/>
        </authorList>
    </citation>
    <scope>NUCLEOTIDE SEQUENCE</scope>
    <source>
        <strain evidence="3">KCTC 12368</strain>
    </source>
</reference>
<gene>
    <name evidence="3" type="ORF">GCM10007049_31630</name>
</gene>
<evidence type="ECO:0000313" key="3">
    <source>
        <dbReference type="EMBL" id="GGZ36011.1"/>
    </source>
</evidence>
<dbReference type="CDD" id="cd06558">
    <property type="entry name" value="crotonase-like"/>
    <property type="match status" value="1"/>
</dbReference>
<dbReference type="AlphaFoldDB" id="A0A918Q890"/>
<dbReference type="PROSITE" id="PS00166">
    <property type="entry name" value="ENOYL_COA_HYDRATASE"/>
    <property type="match status" value="1"/>
</dbReference>
<evidence type="ECO:0000256" key="1">
    <source>
        <dbReference type="ARBA" id="ARBA00005254"/>
    </source>
</evidence>
<evidence type="ECO:0000313" key="4">
    <source>
        <dbReference type="Proteomes" id="UP000619457"/>
    </source>
</evidence>
<keyword evidence="4" id="KW-1185">Reference proteome</keyword>
<dbReference type="Gene3D" id="3.90.226.10">
    <property type="entry name" value="2-enoyl-CoA Hydratase, Chain A, domain 1"/>
    <property type="match status" value="1"/>
</dbReference>
<dbReference type="PANTHER" id="PTHR42964:SF1">
    <property type="entry name" value="POLYKETIDE BIOSYNTHESIS ENOYL-COA HYDRATASE PKSH-RELATED"/>
    <property type="match status" value="1"/>
</dbReference>
<dbReference type="SUPFAM" id="SSF52096">
    <property type="entry name" value="ClpP/crotonase"/>
    <property type="match status" value="1"/>
</dbReference>
<accession>A0A918Q890</accession>
<comment type="similarity">
    <text evidence="1 2">Belongs to the enoyl-CoA hydratase/isomerase family.</text>
</comment>
<dbReference type="Proteomes" id="UP000619457">
    <property type="component" value="Unassembled WGS sequence"/>
</dbReference>
<dbReference type="InterPro" id="IPR051683">
    <property type="entry name" value="Enoyl-CoA_Hydratase/Isomerase"/>
</dbReference>
<dbReference type="InterPro" id="IPR029045">
    <property type="entry name" value="ClpP/crotonase-like_dom_sf"/>
</dbReference>
<sequence length="258" mass="28513">MDTPVTYHLENRIAYLTLSRPEKRNALNASMVQHLQQLLEQCREDAGVKIVVIRAEGKVFCSGADLESLMQLQSNTYEENLEDSQLLKRLFETIYTFPKLTIAQVQGHALAGGCGLMTVCDLAYAVPEAKLGYTEVRIGFVPALVLVFLRRKVGEAYARKLLLTGDLISAEMGERMGLVHQLVEADRLESTVRAEAERLASQNSSMAIALTKKLLNESADLALVEGLNLAAETNAKARGTEDCKQGIAAFLEKKKLEW</sequence>
<dbReference type="InterPro" id="IPR014748">
    <property type="entry name" value="Enoyl-CoA_hydra_C"/>
</dbReference>
<proteinExistence type="inferred from homology"/>
<dbReference type="InterPro" id="IPR018376">
    <property type="entry name" value="Enoyl-CoA_hyd/isom_CS"/>
</dbReference>
<reference evidence="3" key="1">
    <citation type="journal article" date="2014" name="Int. J. Syst. Evol. Microbiol.">
        <title>Complete genome sequence of Corynebacterium casei LMG S-19264T (=DSM 44701T), isolated from a smear-ripened cheese.</title>
        <authorList>
            <consortium name="US DOE Joint Genome Institute (JGI-PGF)"/>
            <person name="Walter F."/>
            <person name="Albersmeier A."/>
            <person name="Kalinowski J."/>
            <person name="Ruckert C."/>
        </authorList>
    </citation>
    <scope>NUCLEOTIDE SEQUENCE</scope>
    <source>
        <strain evidence="3">KCTC 12368</strain>
    </source>
</reference>
<dbReference type="PANTHER" id="PTHR42964">
    <property type="entry name" value="ENOYL-COA HYDRATASE"/>
    <property type="match status" value="1"/>
</dbReference>
<dbReference type="EMBL" id="BMWX01000006">
    <property type="protein sequence ID" value="GGZ36011.1"/>
    <property type="molecule type" value="Genomic_DNA"/>
</dbReference>
<dbReference type="InterPro" id="IPR001753">
    <property type="entry name" value="Enoyl-CoA_hydra/iso"/>
</dbReference>
<comment type="caution">
    <text evidence="3">The sequence shown here is derived from an EMBL/GenBank/DDBJ whole genome shotgun (WGS) entry which is preliminary data.</text>
</comment>
<dbReference type="GO" id="GO:0003824">
    <property type="term" value="F:catalytic activity"/>
    <property type="evidence" value="ECO:0007669"/>
    <property type="project" value="InterPro"/>
</dbReference>
<organism evidence="3 4">
    <name type="scientific">Echinicola pacifica</name>
    <dbReference type="NCBI Taxonomy" id="346377"/>
    <lineage>
        <taxon>Bacteria</taxon>
        <taxon>Pseudomonadati</taxon>
        <taxon>Bacteroidota</taxon>
        <taxon>Cytophagia</taxon>
        <taxon>Cytophagales</taxon>
        <taxon>Cyclobacteriaceae</taxon>
        <taxon>Echinicola</taxon>
    </lineage>
</organism>